<reference evidence="4 5" key="1">
    <citation type="journal article" date="2019" name="Environ. Microbiol.">
        <title>At the nexus of three kingdoms: the genome of the mycorrhizal fungus Gigaspora margarita provides insights into plant, endobacterial and fungal interactions.</title>
        <authorList>
            <person name="Venice F."/>
            <person name="Ghignone S."/>
            <person name="Salvioli di Fossalunga A."/>
            <person name="Amselem J."/>
            <person name="Novero M."/>
            <person name="Xianan X."/>
            <person name="Sedzielewska Toro K."/>
            <person name="Morin E."/>
            <person name="Lipzen A."/>
            <person name="Grigoriev I.V."/>
            <person name="Henrissat B."/>
            <person name="Martin F.M."/>
            <person name="Bonfante P."/>
        </authorList>
    </citation>
    <scope>NUCLEOTIDE SEQUENCE [LARGE SCALE GENOMIC DNA]</scope>
    <source>
        <strain evidence="4 5">BEG34</strain>
    </source>
</reference>
<keyword evidence="5" id="KW-1185">Reference proteome</keyword>
<comment type="caution">
    <text evidence="2">Lacks conserved residue(s) required for the propagation of feature annotation.</text>
</comment>
<dbReference type="InterPro" id="IPR017951">
    <property type="entry name" value="Urease_asu_c"/>
</dbReference>
<evidence type="ECO:0000256" key="1">
    <source>
        <dbReference type="ARBA" id="ARBA00022801"/>
    </source>
</evidence>
<dbReference type="OrthoDB" id="1708534at2759"/>
<dbReference type="PANTHER" id="PTHR33569:SF1">
    <property type="entry name" value="UREASE"/>
    <property type="match status" value="1"/>
</dbReference>
<dbReference type="InterPro" id="IPR032466">
    <property type="entry name" value="Metal_Hydrolase"/>
</dbReference>
<accession>A0A8H4A1R8</accession>
<evidence type="ECO:0000313" key="4">
    <source>
        <dbReference type="EMBL" id="KAF0376994.1"/>
    </source>
</evidence>
<protein>
    <submittedName>
        <fullName evidence="4">Urease</fullName>
    </submittedName>
</protein>
<evidence type="ECO:0000313" key="5">
    <source>
        <dbReference type="Proteomes" id="UP000439903"/>
    </source>
</evidence>
<proteinExistence type="predicted"/>
<name>A0A8H4A1R8_GIGMA</name>
<sequence length="188" mass="20084">MIVGAITEALAGTFVCHIHFICSQIIPEALSSGITTLIGGGTGPNTGTNATTCAPGATNVEMMLSSSDDIQMNFGFTGKGNASDPEALRKQIKASIMGLKYMKIGYAPKFIDTCLSVSEEYDVQVNIHTDTLNELGSVEQTIAAFKNRTIHTYHSESAGGPYIIRVCGEPNVIPIFNKSYASLYCKYA</sequence>
<dbReference type="AlphaFoldDB" id="A0A8H4A1R8"/>
<feature type="domain" description="Urease" evidence="3">
    <location>
        <begin position="12"/>
        <end position="174"/>
    </location>
</feature>
<gene>
    <name evidence="4" type="ORF">F8M41_012680</name>
</gene>
<comment type="caution">
    <text evidence="4">The sequence shown here is derived from an EMBL/GenBank/DDBJ whole genome shotgun (WGS) entry which is preliminary data.</text>
</comment>
<evidence type="ECO:0000256" key="2">
    <source>
        <dbReference type="PROSITE-ProRule" id="PRU00700"/>
    </source>
</evidence>
<dbReference type="Pfam" id="PF01979">
    <property type="entry name" value="Amidohydro_1"/>
    <property type="match status" value="1"/>
</dbReference>
<dbReference type="Proteomes" id="UP000439903">
    <property type="component" value="Unassembled WGS sequence"/>
</dbReference>
<dbReference type="PANTHER" id="PTHR33569">
    <property type="entry name" value="UREASE"/>
    <property type="match status" value="1"/>
</dbReference>
<keyword evidence="1" id="KW-0378">Hydrolase</keyword>
<dbReference type="EMBL" id="WTPW01002575">
    <property type="protein sequence ID" value="KAF0376994.1"/>
    <property type="molecule type" value="Genomic_DNA"/>
</dbReference>
<dbReference type="Gene3D" id="3.20.20.140">
    <property type="entry name" value="Metal-dependent hydrolases"/>
    <property type="match status" value="1"/>
</dbReference>
<dbReference type="SUPFAM" id="SSF51556">
    <property type="entry name" value="Metallo-dependent hydrolases"/>
    <property type="match status" value="1"/>
</dbReference>
<dbReference type="InterPro" id="IPR050069">
    <property type="entry name" value="Urease_subunit"/>
</dbReference>
<dbReference type="PROSITE" id="PS51368">
    <property type="entry name" value="UREASE_3"/>
    <property type="match status" value="1"/>
</dbReference>
<evidence type="ECO:0000259" key="3">
    <source>
        <dbReference type="PROSITE" id="PS51368"/>
    </source>
</evidence>
<dbReference type="GO" id="GO:0009039">
    <property type="term" value="F:urease activity"/>
    <property type="evidence" value="ECO:0007669"/>
    <property type="project" value="InterPro"/>
</dbReference>
<organism evidence="4 5">
    <name type="scientific">Gigaspora margarita</name>
    <dbReference type="NCBI Taxonomy" id="4874"/>
    <lineage>
        <taxon>Eukaryota</taxon>
        <taxon>Fungi</taxon>
        <taxon>Fungi incertae sedis</taxon>
        <taxon>Mucoromycota</taxon>
        <taxon>Glomeromycotina</taxon>
        <taxon>Glomeromycetes</taxon>
        <taxon>Diversisporales</taxon>
        <taxon>Gigasporaceae</taxon>
        <taxon>Gigaspora</taxon>
    </lineage>
</organism>
<dbReference type="GO" id="GO:0016151">
    <property type="term" value="F:nickel cation binding"/>
    <property type="evidence" value="ECO:0007669"/>
    <property type="project" value="InterPro"/>
</dbReference>
<dbReference type="InterPro" id="IPR006680">
    <property type="entry name" value="Amidohydro-rel"/>
</dbReference>